<organism evidence="11 12">
    <name type="scientific">Diacronema lutheri</name>
    <name type="common">Unicellular marine alga</name>
    <name type="synonym">Monochrysis lutheri</name>
    <dbReference type="NCBI Taxonomy" id="2081491"/>
    <lineage>
        <taxon>Eukaryota</taxon>
        <taxon>Haptista</taxon>
        <taxon>Haptophyta</taxon>
        <taxon>Pavlovophyceae</taxon>
        <taxon>Pavlovales</taxon>
        <taxon>Pavlovaceae</taxon>
        <taxon>Diacronema</taxon>
    </lineage>
</organism>
<dbReference type="GO" id="GO:0008270">
    <property type="term" value="F:zinc ion binding"/>
    <property type="evidence" value="ECO:0007669"/>
    <property type="project" value="UniProtKB-KW"/>
</dbReference>
<evidence type="ECO:0000256" key="8">
    <source>
        <dbReference type="ARBA" id="ARBA00023242"/>
    </source>
</evidence>
<feature type="compositionally biased region" description="Basic and acidic residues" evidence="10">
    <location>
        <begin position="90"/>
        <end position="102"/>
    </location>
</feature>
<sequence length="116" mass="13111">MAGQAGPKKKKCSKKVHRDNKTRHYVKDVDQIHEELAQQSADPSRKRARTIDPDLPGLGQHYCAETDRHFISQEALDAHKRTKAFKKRSRELEKTPYSHLEADFAAGKGAPDKGYG</sequence>
<keyword evidence="7" id="KW-0862">Zinc</keyword>
<evidence type="ECO:0008006" key="13">
    <source>
        <dbReference type="Google" id="ProtNLM"/>
    </source>
</evidence>
<dbReference type="PANTHER" id="PTHR46095:SF1">
    <property type="entry name" value="ZINC FINGER PROTEIN 593"/>
    <property type="match status" value="1"/>
</dbReference>
<feature type="region of interest" description="Disordered" evidence="10">
    <location>
        <begin position="1"/>
        <end position="25"/>
    </location>
</feature>
<evidence type="ECO:0000256" key="7">
    <source>
        <dbReference type="ARBA" id="ARBA00022833"/>
    </source>
</evidence>
<accession>A0A8J5XBD7</accession>
<dbReference type="GO" id="GO:0043021">
    <property type="term" value="F:ribonucleoprotein complex binding"/>
    <property type="evidence" value="ECO:0007669"/>
    <property type="project" value="UniProtKB-ARBA"/>
</dbReference>
<evidence type="ECO:0000256" key="1">
    <source>
        <dbReference type="ARBA" id="ARBA00004123"/>
    </source>
</evidence>
<proteinExistence type="inferred from homology"/>
<dbReference type="GO" id="GO:0005737">
    <property type="term" value="C:cytoplasm"/>
    <property type="evidence" value="ECO:0007669"/>
    <property type="project" value="UniProtKB-SubCell"/>
</dbReference>
<name>A0A8J5XBD7_DIALT</name>
<dbReference type="OMA" id="MKDHFRS"/>
<evidence type="ECO:0000256" key="5">
    <source>
        <dbReference type="ARBA" id="ARBA00022723"/>
    </source>
</evidence>
<evidence type="ECO:0000256" key="6">
    <source>
        <dbReference type="ARBA" id="ARBA00022771"/>
    </source>
</evidence>
<evidence type="ECO:0000256" key="3">
    <source>
        <dbReference type="ARBA" id="ARBA00022490"/>
    </source>
</evidence>
<dbReference type="InterPro" id="IPR036236">
    <property type="entry name" value="Znf_C2H2_sf"/>
</dbReference>
<dbReference type="PANTHER" id="PTHR46095">
    <property type="entry name" value="ZINC FINGER PROTEIN 593"/>
    <property type="match status" value="1"/>
</dbReference>
<dbReference type="Proteomes" id="UP000751190">
    <property type="component" value="Unassembled WGS sequence"/>
</dbReference>
<gene>
    <name evidence="11" type="ORF">KFE25_014300</name>
</gene>
<reference evidence="11" key="1">
    <citation type="submission" date="2021-05" db="EMBL/GenBank/DDBJ databases">
        <title>The genome of the haptophyte Pavlova lutheri (Diacronema luteri, Pavlovales) - a model for lipid biosynthesis in eukaryotic algae.</title>
        <authorList>
            <person name="Hulatt C.J."/>
            <person name="Posewitz M.C."/>
        </authorList>
    </citation>
    <scope>NUCLEOTIDE SEQUENCE</scope>
    <source>
        <strain evidence="11">NIVA-4/92</strain>
    </source>
</reference>
<dbReference type="EMBL" id="JAGTXO010000035">
    <property type="protein sequence ID" value="KAG8460155.1"/>
    <property type="molecule type" value="Genomic_DNA"/>
</dbReference>
<dbReference type="SUPFAM" id="SSF57667">
    <property type="entry name" value="beta-beta-alpha zinc fingers"/>
    <property type="match status" value="1"/>
</dbReference>
<dbReference type="InterPro" id="IPR051879">
    <property type="entry name" value="C2H2-ZF_Maturation_Protein"/>
</dbReference>
<dbReference type="OrthoDB" id="24683at2759"/>
<comment type="similarity">
    <text evidence="9">Belongs to the ZNF593/BUD20 C2H2-type zinc-finger protein family.</text>
</comment>
<protein>
    <recommendedName>
        <fullName evidence="13">C2H2-type domain-containing protein</fullName>
    </recommendedName>
</protein>
<keyword evidence="6" id="KW-0863">Zinc-finger</keyword>
<evidence type="ECO:0000313" key="11">
    <source>
        <dbReference type="EMBL" id="KAG8460155.1"/>
    </source>
</evidence>
<keyword evidence="8" id="KW-0539">Nucleus</keyword>
<evidence type="ECO:0000256" key="4">
    <source>
        <dbReference type="ARBA" id="ARBA00022517"/>
    </source>
</evidence>
<dbReference type="GO" id="GO:0042254">
    <property type="term" value="P:ribosome biogenesis"/>
    <property type="evidence" value="ECO:0007669"/>
    <property type="project" value="UniProtKB-KW"/>
</dbReference>
<dbReference type="GO" id="GO:0005634">
    <property type="term" value="C:nucleus"/>
    <property type="evidence" value="ECO:0007669"/>
    <property type="project" value="UniProtKB-SubCell"/>
</dbReference>
<evidence type="ECO:0000256" key="9">
    <source>
        <dbReference type="ARBA" id="ARBA00038064"/>
    </source>
</evidence>
<dbReference type="Gene3D" id="3.30.160.60">
    <property type="entry name" value="Classic Zinc Finger"/>
    <property type="match status" value="1"/>
</dbReference>
<dbReference type="FunFam" id="3.30.160.60:FF:000299">
    <property type="entry name" value="Zinc finger protein 593"/>
    <property type="match status" value="1"/>
</dbReference>
<comment type="subcellular location">
    <subcellularLocation>
        <location evidence="2">Cytoplasm</location>
    </subcellularLocation>
    <subcellularLocation>
        <location evidence="1">Nucleus</location>
    </subcellularLocation>
</comment>
<keyword evidence="3" id="KW-0963">Cytoplasm</keyword>
<comment type="caution">
    <text evidence="11">The sequence shown here is derived from an EMBL/GenBank/DDBJ whole genome shotgun (WGS) entry which is preliminary data.</text>
</comment>
<keyword evidence="4" id="KW-0690">Ribosome biogenesis</keyword>
<feature type="compositionally biased region" description="Basic residues" evidence="10">
    <location>
        <begin position="7"/>
        <end position="24"/>
    </location>
</feature>
<evidence type="ECO:0000256" key="10">
    <source>
        <dbReference type="SAM" id="MobiDB-lite"/>
    </source>
</evidence>
<evidence type="ECO:0000256" key="2">
    <source>
        <dbReference type="ARBA" id="ARBA00004496"/>
    </source>
</evidence>
<keyword evidence="5" id="KW-0479">Metal-binding</keyword>
<keyword evidence="12" id="KW-1185">Reference proteome</keyword>
<feature type="region of interest" description="Disordered" evidence="10">
    <location>
        <begin position="87"/>
        <end position="116"/>
    </location>
</feature>
<evidence type="ECO:0000313" key="12">
    <source>
        <dbReference type="Proteomes" id="UP000751190"/>
    </source>
</evidence>
<dbReference type="AlphaFoldDB" id="A0A8J5XBD7"/>